<proteinExistence type="predicted"/>
<accession>J7GS74</accession>
<dbReference type="HOGENOM" id="CLU_1352568_0_0_6"/>
<dbReference type="InterPro" id="IPR019832">
    <property type="entry name" value="Mn/Fe_SOD_C"/>
</dbReference>
<dbReference type="AlphaFoldDB" id="J7GS74"/>
<name>J7GS74_CARRU</name>
<sequence length="202" mass="24607">MLKFFNLKYINNKLFSENQFKLHLNFYKTSFKNINNFLFKKKINFNNFFELIDVILDLPESEKYIYSNILGNYLNHHYFFKNITFNKNILFGNIKELIFKSFNNIENFNFNFLKMFKESNNWGWLVINNNKLSLLSTKENINPLYPISLGGYNAIPLLCIDLYEHCYFLDYNYNKNIYIKSFLNNINWFEIENRLQNYIINN</sequence>
<dbReference type="OrthoDB" id="9803125at2"/>
<dbReference type="GO" id="GO:0046872">
    <property type="term" value="F:metal ion binding"/>
    <property type="evidence" value="ECO:0007669"/>
    <property type="project" value="InterPro"/>
</dbReference>
<dbReference type="PATRIC" id="fig|1202536.3.peg.102"/>
<evidence type="ECO:0000313" key="2">
    <source>
        <dbReference type="EMBL" id="AFP83577.1"/>
    </source>
</evidence>
<dbReference type="KEGG" id="cru:A33U_0120"/>
<evidence type="ECO:0000259" key="1">
    <source>
        <dbReference type="Pfam" id="PF02777"/>
    </source>
</evidence>
<dbReference type="InterPro" id="IPR036314">
    <property type="entry name" value="SOD_C_sf"/>
</dbReference>
<protein>
    <submittedName>
        <fullName evidence="2">Superoxide dismutase</fullName>
    </submittedName>
</protein>
<organism evidence="2 3">
    <name type="scientific">Candidatus Carsonella ruddii CE isolate Thao2000</name>
    <dbReference type="NCBI Taxonomy" id="1202536"/>
    <lineage>
        <taxon>Bacteria</taxon>
        <taxon>Pseudomonadati</taxon>
        <taxon>Pseudomonadota</taxon>
        <taxon>Gammaproteobacteria</taxon>
        <taxon>Oceanospirillales</taxon>
        <taxon>Halomonadaceae</taxon>
        <taxon>Zymobacter group</taxon>
        <taxon>Candidatus Carsonella</taxon>
    </lineage>
</organism>
<dbReference type="Proteomes" id="UP000003932">
    <property type="component" value="Chromosome"/>
</dbReference>
<reference evidence="2 3" key="1">
    <citation type="journal article" date="2012" name="Mol. Biol. Evol.">
        <title>Genome reduction and co-evolution between the primary and secondary bacterial symbionts of psyllids.</title>
        <authorList>
            <person name="Sloan D.B."/>
            <person name="Moran N.A."/>
        </authorList>
    </citation>
    <scope>NUCLEOTIDE SEQUENCE [LARGE SCALE GENOMIC DNA]</scope>
    <source>
        <strain evidence="2 3">CE</strain>
    </source>
</reference>
<dbReference type="Gene3D" id="3.55.40.20">
    <property type="entry name" value="Iron/manganese superoxide dismutase, C-terminal domain"/>
    <property type="match status" value="1"/>
</dbReference>
<gene>
    <name evidence="2" type="primary">sodA</name>
    <name evidence="2" type="ORF">A33U_0120</name>
</gene>
<feature type="domain" description="Manganese/iron superoxide dismutase C-terminal" evidence="1">
    <location>
        <begin position="92"/>
        <end position="194"/>
    </location>
</feature>
<dbReference type="PANTHER" id="PTHR43595:SF2">
    <property type="entry name" value="SMALL RIBOSOMAL SUBUNIT PROTEIN MS42"/>
    <property type="match status" value="1"/>
</dbReference>
<dbReference type="Pfam" id="PF02777">
    <property type="entry name" value="Sod_Fe_C"/>
    <property type="match status" value="1"/>
</dbReference>
<dbReference type="GO" id="GO:0005737">
    <property type="term" value="C:cytoplasm"/>
    <property type="evidence" value="ECO:0007669"/>
    <property type="project" value="TreeGrafter"/>
</dbReference>
<dbReference type="RefSeq" id="WP_014886878.1">
    <property type="nucleotide sequence ID" value="NC_018414.1"/>
</dbReference>
<dbReference type="EMBL" id="CP003541">
    <property type="protein sequence ID" value="AFP83577.1"/>
    <property type="molecule type" value="Genomic_DNA"/>
</dbReference>
<dbReference type="GO" id="GO:0004784">
    <property type="term" value="F:superoxide dismutase activity"/>
    <property type="evidence" value="ECO:0007669"/>
    <property type="project" value="InterPro"/>
</dbReference>
<evidence type="ECO:0000313" key="3">
    <source>
        <dbReference type="Proteomes" id="UP000003932"/>
    </source>
</evidence>
<dbReference type="SUPFAM" id="SSF54719">
    <property type="entry name" value="Fe,Mn superoxide dismutase (SOD), C-terminal domain"/>
    <property type="match status" value="1"/>
</dbReference>
<dbReference type="PANTHER" id="PTHR43595">
    <property type="entry name" value="37S RIBOSOMAL PROTEIN S26, MITOCHONDRIAL"/>
    <property type="match status" value="1"/>
</dbReference>
<dbReference type="STRING" id="1202536.A33U_0120"/>